<dbReference type="Pfam" id="PF02517">
    <property type="entry name" value="Rce1-like"/>
    <property type="match status" value="1"/>
</dbReference>
<feature type="domain" description="CAAX prenyl protease 2/Lysostaphin resistance protein A-like" evidence="2">
    <location>
        <begin position="111"/>
        <end position="202"/>
    </location>
</feature>
<gene>
    <name evidence="3" type="ORF">E1163_04270</name>
</gene>
<dbReference type="GO" id="GO:0008237">
    <property type="term" value="F:metallopeptidase activity"/>
    <property type="evidence" value="ECO:0007669"/>
    <property type="project" value="UniProtKB-KW"/>
</dbReference>
<comment type="caution">
    <text evidence="3">The sequence shown here is derived from an EMBL/GenBank/DDBJ whole genome shotgun (WGS) entry which is preliminary data.</text>
</comment>
<dbReference type="EMBL" id="SMLW01000373">
    <property type="protein sequence ID" value="MTI24155.1"/>
    <property type="molecule type" value="Genomic_DNA"/>
</dbReference>
<feature type="transmembrane region" description="Helical" evidence="1">
    <location>
        <begin position="78"/>
        <end position="96"/>
    </location>
</feature>
<evidence type="ECO:0000259" key="2">
    <source>
        <dbReference type="Pfam" id="PF02517"/>
    </source>
</evidence>
<feature type="transmembrane region" description="Helical" evidence="1">
    <location>
        <begin position="38"/>
        <end position="57"/>
    </location>
</feature>
<keyword evidence="1" id="KW-0472">Membrane</keyword>
<dbReference type="RefSeq" id="WP_155169853.1">
    <property type="nucleotide sequence ID" value="NZ_BAAAFL010000064.1"/>
</dbReference>
<name>A0ABW9RLT4_9BACT</name>
<reference evidence="3 4" key="1">
    <citation type="submission" date="2019-02" db="EMBL/GenBank/DDBJ databases">
        <authorList>
            <person name="Goldberg S.R."/>
            <person name="Haltli B.A."/>
            <person name="Correa H."/>
            <person name="Russell K.G."/>
        </authorList>
    </citation>
    <scope>NUCLEOTIDE SEQUENCE [LARGE SCALE GENOMIC DNA]</scope>
    <source>
        <strain evidence="3 4">JCM 16186</strain>
    </source>
</reference>
<keyword evidence="3" id="KW-0482">Metalloprotease</keyword>
<feature type="transmembrane region" description="Helical" evidence="1">
    <location>
        <begin position="12"/>
        <end position="32"/>
    </location>
</feature>
<keyword evidence="3" id="KW-0645">Protease</keyword>
<evidence type="ECO:0000313" key="4">
    <source>
        <dbReference type="Proteomes" id="UP000798808"/>
    </source>
</evidence>
<dbReference type="Proteomes" id="UP000798808">
    <property type="component" value="Unassembled WGS sequence"/>
</dbReference>
<feature type="transmembrane region" description="Helical" evidence="1">
    <location>
        <begin position="190"/>
        <end position="210"/>
    </location>
</feature>
<keyword evidence="1" id="KW-0812">Transmembrane</keyword>
<organism evidence="3 4">
    <name type="scientific">Fulvivirga kasyanovii</name>
    <dbReference type="NCBI Taxonomy" id="396812"/>
    <lineage>
        <taxon>Bacteria</taxon>
        <taxon>Pseudomonadati</taxon>
        <taxon>Bacteroidota</taxon>
        <taxon>Cytophagia</taxon>
        <taxon>Cytophagales</taxon>
        <taxon>Fulvivirgaceae</taxon>
        <taxon>Fulvivirga</taxon>
    </lineage>
</organism>
<dbReference type="InterPro" id="IPR003675">
    <property type="entry name" value="Rce1/LyrA-like_dom"/>
</dbReference>
<evidence type="ECO:0000313" key="3">
    <source>
        <dbReference type="EMBL" id="MTI24155.1"/>
    </source>
</evidence>
<keyword evidence="4" id="KW-1185">Reference proteome</keyword>
<keyword evidence="1" id="KW-1133">Transmembrane helix</keyword>
<accession>A0ABW9RLT4</accession>
<sequence>MNIKSIKSRLLKSRSFCIVELLFLFVAIPLFTKYQLKGFYNLVPLLVVAVILLVTLLKDQSFHNRQFVRLVPVNWKLLITRFLIISAVIYIAIRVFQEELLYYLPQEKPEKYLLAIALYPLWSVIPQEIVYRAWYYHRYSELFPNVKLAVFVNSLLFGFTHIVFDNWIAVSGAFAVSFIFSHTYRKYNSLLTVIIEHFFYGVMIFSLGLGKFFR</sequence>
<protein>
    <submittedName>
        <fullName evidence="3">CPBP family intramembrane metalloprotease</fullName>
    </submittedName>
</protein>
<proteinExistence type="predicted"/>
<feature type="transmembrane region" description="Helical" evidence="1">
    <location>
        <begin position="148"/>
        <end position="170"/>
    </location>
</feature>
<evidence type="ECO:0000256" key="1">
    <source>
        <dbReference type="SAM" id="Phobius"/>
    </source>
</evidence>
<keyword evidence="3" id="KW-0378">Hydrolase</keyword>